<dbReference type="SUPFAM" id="SSF53448">
    <property type="entry name" value="Nucleotide-diphospho-sugar transferases"/>
    <property type="match status" value="1"/>
</dbReference>
<reference evidence="4 5" key="1">
    <citation type="journal article" date="2021" name="BMC Genomics">
        <title>Datura genome reveals duplications of psychoactive alkaloid biosynthetic genes and high mutation rate following tissue culture.</title>
        <authorList>
            <person name="Rajewski A."/>
            <person name="Carter-House D."/>
            <person name="Stajich J."/>
            <person name="Litt A."/>
        </authorList>
    </citation>
    <scope>NUCLEOTIDE SEQUENCE [LARGE SCALE GENOMIC DNA]</scope>
    <source>
        <strain evidence="4">AR-01</strain>
    </source>
</reference>
<feature type="transmembrane region" description="Helical" evidence="2">
    <location>
        <begin position="48"/>
        <end position="67"/>
    </location>
</feature>
<evidence type="ECO:0000313" key="4">
    <source>
        <dbReference type="EMBL" id="MCD7454964.1"/>
    </source>
</evidence>
<evidence type="ECO:0000256" key="1">
    <source>
        <dbReference type="ARBA" id="ARBA00007033"/>
    </source>
</evidence>
<dbReference type="PANTHER" id="PTHR46038:SF58">
    <property type="entry name" value="GLYCOSYLTRANSFERASE"/>
    <property type="match status" value="1"/>
</dbReference>
<proteinExistence type="inferred from homology"/>
<evidence type="ECO:0000256" key="2">
    <source>
        <dbReference type="RuleBase" id="RU363055"/>
    </source>
</evidence>
<sequence length="418" mass="47730">MANLEGGENINNNINNQLGDEEKLLDEAISNTSNDHQRHHQKIISSRNALKFLFLFFAVALSSLLLYHSSTYNPLQFFPNYSYKHVPSFAFDSNYVNTTPESSNGSTAAGNLVHGYNTITANVSAQGTLPSNKQKEKSNLEKVLEKAAMGDKTVIITTLNAAWTEANSIFDIFLKSFSVGNQTKPLLKHVVVAALDQTAYSRCLEKQHIIHCYALTTKGVDFSGEAHFMSEDYLKMMWRRIHFLTNVLQLGYNFIFTDADILWFRPPFAHFYPDADFQIACDHYWYDSTDLDNSPNGGFNYVKSNQRTIQFYKFWYKAREAHPGKHDQDVLNMIKFNPFIKDIGLKIRFLDTALFGGFCEPSKDLNRVCTMHANCCIGIENKIHDLTMALDDWEKYMALPADQRMSRPQTWTVPRICG</sequence>
<evidence type="ECO:0000313" key="5">
    <source>
        <dbReference type="Proteomes" id="UP000823775"/>
    </source>
</evidence>
<keyword evidence="2" id="KW-0812">Transmembrane</keyword>
<dbReference type="InterPro" id="IPR029044">
    <property type="entry name" value="Nucleotide-diphossugar_trans"/>
</dbReference>
<evidence type="ECO:0000259" key="3">
    <source>
        <dbReference type="Pfam" id="PF03407"/>
    </source>
</evidence>
<keyword evidence="2" id="KW-0472">Membrane</keyword>
<keyword evidence="2" id="KW-0333">Golgi apparatus</keyword>
<comment type="subcellular location">
    <subcellularLocation>
        <location evidence="2">Golgi apparatus membrane</location>
        <topology evidence="2">Single-pass type II membrane protein</topology>
    </subcellularLocation>
</comment>
<dbReference type="InterPro" id="IPR005069">
    <property type="entry name" value="Nucl-diP-sugar_transferase"/>
</dbReference>
<gene>
    <name evidence="4" type="ORF">HAX54_026623</name>
</gene>
<comment type="caution">
    <text evidence="4">The sequence shown here is derived from an EMBL/GenBank/DDBJ whole genome shotgun (WGS) entry which is preliminary data.</text>
</comment>
<accession>A0ABS8S808</accession>
<dbReference type="Pfam" id="PF03407">
    <property type="entry name" value="Nucleotid_trans"/>
    <property type="match status" value="1"/>
</dbReference>
<keyword evidence="2" id="KW-0328">Glycosyltransferase</keyword>
<dbReference type="PANTHER" id="PTHR46038">
    <property type="entry name" value="EXPRESSED PROTEIN-RELATED"/>
    <property type="match status" value="1"/>
</dbReference>
<dbReference type="EMBL" id="JACEIK010000323">
    <property type="protein sequence ID" value="MCD7454964.1"/>
    <property type="molecule type" value="Genomic_DNA"/>
</dbReference>
<organism evidence="4 5">
    <name type="scientific">Datura stramonium</name>
    <name type="common">Jimsonweed</name>
    <name type="synonym">Common thornapple</name>
    <dbReference type="NCBI Taxonomy" id="4076"/>
    <lineage>
        <taxon>Eukaryota</taxon>
        <taxon>Viridiplantae</taxon>
        <taxon>Streptophyta</taxon>
        <taxon>Embryophyta</taxon>
        <taxon>Tracheophyta</taxon>
        <taxon>Spermatophyta</taxon>
        <taxon>Magnoliopsida</taxon>
        <taxon>eudicotyledons</taxon>
        <taxon>Gunneridae</taxon>
        <taxon>Pentapetalae</taxon>
        <taxon>asterids</taxon>
        <taxon>lamiids</taxon>
        <taxon>Solanales</taxon>
        <taxon>Solanaceae</taxon>
        <taxon>Solanoideae</taxon>
        <taxon>Datureae</taxon>
        <taxon>Datura</taxon>
    </lineage>
</organism>
<dbReference type="InterPro" id="IPR044821">
    <property type="entry name" value="At1g28695/At4g15970-like"/>
</dbReference>
<dbReference type="Proteomes" id="UP000823775">
    <property type="component" value="Unassembled WGS sequence"/>
</dbReference>
<name>A0ABS8S808_DATST</name>
<protein>
    <recommendedName>
        <fullName evidence="2">Glycosyltransferase</fullName>
        <ecNumber evidence="2">2.4.2.-</ecNumber>
    </recommendedName>
</protein>
<keyword evidence="2" id="KW-0808">Transferase</keyword>
<keyword evidence="2" id="KW-0735">Signal-anchor</keyword>
<keyword evidence="2" id="KW-1133">Transmembrane helix</keyword>
<comment type="similarity">
    <text evidence="1 2">Belongs to the glycosyltransferase 77 family.</text>
</comment>
<keyword evidence="5" id="KW-1185">Reference proteome</keyword>
<dbReference type="EC" id="2.4.2.-" evidence="2"/>
<feature type="domain" description="Nucleotide-diphospho-sugar transferase" evidence="3">
    <location>
        <begin position="186"/>
        <end position="386"/>
    </location>
</feature>
<keyword evidence="2" id="KW-0961">Cell wall biogenesis/degradation</keyword>